<dbReference type="AlphaFoldDB" id="A0AAV7RRY7"/>
<name>A0AAV7RRY7_PLEWA</name>
<keyword evidence="2" id="KW-1185">Reference proteome</keyword>
<protein>
    <submittedName>
        <fullName evidence="1">Uncharacterized protein</fullName>
    </submittedName>
</protein>
<comment type="caution">
    <text evidence="1">The sequence shown here is derived from an EMBL/GenBank/DDBJ whole genome shotgun (WGS) entry which is preliminary data.</text>
</comment>
<proteinExistence type="predicted"/>
<gene>
    <name evidence="1" type="ORF">NDU88_007083</name>
</gene>
<accession>A0AAV7RRY7</accession>
<reference evidence="1" key="1">
    <citation type="journal article" date="2022" name="bioRxiv">
        <title>Sequencing and chromosome-scale assembly of the giantPleurodeles waltlgenome.</title>
        <authorList>
            <person name="Brown T."/>
            <person name="Elewa A."/>
            <person name="Iarovenko S."/>
            <person name="Subramanian E."/>
            <person name="Araus A.J."/>
            <person name="Petzold A."/>
            <person name="Susuki M."/>
            <person name="Suzuki K.-i.T."/>
            <person name="Hayashi T."/>
            <person name="Toyoda A."/>
            <person name="Oliveira C."/>
            <person name="Osipova E."/>
            <person name="Leigh N.D."/>
            <person name="Simon A."/>
            <person name="Yun M.H."/>
        </authorList>
    </citation>
    <scope>NUCLEOTIDE SEQUENCE</scope>
    <source>
        <strain evidence="1">20211129_DDA</strain>
        <tissue evidence="1">Liver</tissue>
    </source>
</reference>
<sequence length="137" mass="15104">MDVPCPVTEPAHSEGYILALKDIMTAIHSVFVSLETKTDTVSTEVALMRADFRILGARVKEAEGPLKTIKDDSATLKEQVRALKATTEILKAKIEDFEGRSHRNNVQIISVPEKSEGPNVDLFVEDLILKQLCGLSQ</sequence>
<organism evidence="1 2">
    <name type="scientific">Pleurodeles waltl</name>
    <name type="common">Iberian ribbed newt</name>
    <dbReference type="NCBI Taxonomy" id="8319"/>
    <lineage>
        <taxon>Eukaryota</taxon>
        <taxon>Metazoa</taxon>
        <taxon>Chordata</taxon>
        <taxon>Craniata</taxon>
        <taxon>Vertebrata</taxon>
        <taxon>Euteleostomi</taxon>
        <taxon>Amphibia</taxon>
        <taxon>Batrachia</taxon>
        <taxon>Caudata</taxon>
        <taxon>Salamandroidea</taxon>
        <taxon>Salamandridae</taxon>
        <taxon>Pleurodelinae</taxon>
        <taxon>Pleurodeles</taxon>
    </lineage>
</organism>
<dbReference type="EMBL" id="JANPWB010000009">
    <property type="protein sequence ID" value="KAJ1154331.1"/>
    <property type="molecule type" value="Genomic_DNA"/>
</dbReference>
<dbReference type="Proteomes" id="UP001066276">
    <property type="component" value="Chromosome 5"/>
</dbReference>
<evidence type="ECO:0000313" key="1">
    <source>
        <dbReference type="EMBL" id="KAJ1154331.1"/>
    </source>
</evidence>
<evidence type="ECO:0000313" key="2">
    <source>
        <dbReference type="Proteomes" id="UP001066276"/>
    </source>
</evidence>